<dbReference type="SUPFAM" id="SSF103473">
    <property type="entry name" value="MFS general substrate transporter"/>
    <property type="match status" value="1"/>
</dbReference>
<evidence type="ECO:0000256" key="1">
    <source>
        <dbReference type="ARBA" id="ARBA00004141"/>
    </source>
</evidence>
<feature type="transmembrane region" description="Helical" evidence="5">
    <location>
        <begin position="182"/>
        <end position="205"/>
    </location>
</feature>
<keyword evidence="3 5" id="KW-1133">Transmembrane helix</keyword>
<organism evidence="7 8">
    <name type="scientific">Chiloscyllium punctatum</name>
    <name type="common">Brownbanded bambooshark</name>
    <name type="synonym">Hemiscyllium punctatum</name>
    <dbReference type="NCBI Taxonomy" id="137246"/>
    <lineage>
        <taxon>Eukaryota</taxon>
        <taxon>Metazoa</taxon>
        <taxon>Chordata</taxon>
        <taxon>Craniata</taxon>
        <taxon>Vertebrata</taxon>
        <taxon>Chondrichthyes</taxon>
        <taxon>Elasmobranchii</taxon>
        <taxon>Galeomorphii</taxon>
        <taxon>Galeoidea</taxon>
        <taxon>Orectolobiformes</taxon>
        <taxon>Hemiscylliidae</taxon>
        <taxon>Chiloscyllium</taxon>
    </lineage>
</organism>
<dbReference type="EMBL" id="BEZZ01000530">
    <property type="protein sequence ID" value="GCC33580.1"/>
    <property type="molecule type" value="Genomic_DNA"/>
</dbReference>
<feature type="transmembrane region" description="Helical" evidence="5">
    <location>
        <begin position="356"/>
        <end position="376"/>
    </location>
</feature>
<dbReference type="GO" id="GO:0022857">
    <property type="term" value="F:transmembrane transporter activity"/>
    <property type="evidence" value="ECO:0007669"/>
    <property type="project" value="InterPro"/>
</dbReference>
<feature type="transmembrane region" description="Helical" evidence="5">
    <location>
        <begin position="95"/>
        <end position="113"/>
    </location>
</feature>
<dbReference type="InterPro" id="IPR020846">
    <property type="entry name" value="MFS_dom"/>
</dbReference>
<protein>
    <recommendedName>
        <fullName evidence="6">Major facilitator superfamily (MFS) profile domain-containing protein</fullName>
    </recommendedName>
</protein>
<evidence type="ECO:0000256" key="2">
    <source>
        <dbReference type="ARBA" id="ARBA00022692"/>
    </source>
</evidence>
<dbReference type="InterPro" id="IPR005828">
    <property type="entry name" value="MFS_sugar_transport-like"/>
</dbReference>
<comment type="caution">
    <text evidence="7">The sequence shown here is derived from an EMBL/GenBank/DDBJ whole genome shotgun (WGS) entry which is preliminary data.</text>
</comment>
<evidence type="ECO:0000256" key="4">
    <source>
        <dbReference type="ARBA" id="ARBA00023136"/>
    </source>
</evidence>
<dbReference type="OrthoDB" id="5296287at2759"/>
<evidence type="ECO:0000313" key="8">
    <source>
        <dbReference type="Proteomes" id="UP000287033"/>
    </source>
</evidence>
<dbReference type="STRING" id="137246.A0A401ST60"/>
<feature type="domain" description="Major facilitator superfamily (MFS) profile" evidence="6">
    <location>
        <begin position="28"/>
        <end position="472"/>
    </location>
</feature>
<evidence type="ECO:0000256" key="3">
    <source>
        <dbReference type="ARBA" id="ARBA00022989"/>
    </source>
</evidence>
<feature type="non-terminal residue" evidence="7">
    <location>
        <position position="1"/>
    </location>
</feature>
<evidence type="ECO:0000256" key="5">
    <source>
        <dbReference type="SAM" id="Phobius"/>
    </source>
</evidence>
<feature type="transmembrane region" description="Helical" evidence="5">
    <location>
        <begin position="150"/>
        <end position="170"/>
    </location>
</feature>
<gene>
    <name evidence="7" type="ORF">chiPu_0012050</name>
</gene>
<dbReference type="InterPro" id="IPR036259">
    <property type="entry name" value="MFS_trans_sf"/>
</dbReference>
<feature type="transmembrane region" description="Helical" evidence="5">
    <location>
        <begin position="125"/>
        <end position="144"/>
    </location>
</feature>
<feature type="transmembrane region" description="Helical" evidence="5">
    <location>
        <begin position="292"/>
        <end position="311"/>
    </location>
</feature>
<keyword evidence="2 5" id="KW-0812">Transmembrane</keyword>
<dbReference type="GO" id="GO:0016020">
    <property type="term" value="C:membrane"/>
    <property type="evidence" value="ECO:0007669"/>
    <property type="project" value="UniProtKB-SubCell"/>
</dbReference>
<dbReference type="Proteomes" id="UP000287033">
    <property type="component" value="Unassembled WGS sequence"/>
</dbReference>
<keyword evidence="4 5" id="KW-0472">Membrane</keyword>
<reference evidence="7 8" key="1">
    <citation type="journal article" date="2018" name="Nat. Ecol. Evol.">
        <title>Shark genomes provide insights into elasmobranch evolution and the origin of vertebrates.</title>
        <authorList>
            <person name="Hara Y"/>
            <person name="Yamaguchi K"/>
            <person name="Onimaru K"/>
            <person name="Kadota M"/>
            <person name="Koyanagi M"/>
            <person name="Keeley SD"/>
            <person name="Tatsumi K"/>
            <person name="Tanaka K"/>
            <person name="Motone F"/>
            <person name="Kageyama Y"/>
            <person name="Nozu R"/>
            <person name="Adachi N"/>
            <person name="Nishimura O"/>
            <person name="Nakagawa R"/>
            <person name="Tanegashima C"/>
            <person name="Kiyatake I"/>
            <person name="Matsumoto R"/>
            <person name="Murakumo K"/>
            <person name="Nishida K"/>
            <person name="Terakita A"/>
            <person name="Kuratani S"/>
            <person name="Sato K"/>
            <person name="Hyodo S Kuraku.S."/>
        </authorList>
    </citation>
    <scope>NUCLEOTIDE SEQUENCE [LARGE SCALE GENOMIC DNA]</scope>
</reference>
<dbReference type="PROSITE" id="PS50850">
    <property type="entry name" value="MFS"/>
    <property type="match status" value="1"/>
</dbReference>
<keyword evidence="8" id="KW-1185">Reference proteome</keyword>
<dbReference type="AlphaFoldDB" id="A0A401ST60"/>
<dbReference type="Gene3D" id="1.20.1250.20">
    <property type="entry name" value="MFS general substrate transporter like domains"/>
    <property type="match status" value="1"/>
</dbReference>
<name>A0A401ST60_CHIPU</name>
<comment type="subcellular location">
    <subcellularLocation>
        <location evidence="1">Membrane</location>
        <topology evidence="1">Multi-pass membrane protein</topology>
    </subcellularLocation>
</comment>
<accession>A0A401ST60</accession>
<evidence type="ECO:0000259" key="6">
    <source>
        <dbReference type="PROSITE" id="PS50850"/>
    </source>
</evidence>
<proteinExistence type="predicted"/>
<feature type="transmembrane region" description="Helical" evidence="5">
    <location>
        <begin position="382"/>
        <end position="407"/>
    </location>
</feature>
<sequence>FAAAAAGMDVDGAMVSVGEFGRYQKRLTVTFVLLQIYVACQSMLIVLVGAQPEYSVNTQEVISTHEELIKHVVFEEDITSIATEWHLIRREAYKVNLAGSLFFVGLLIGNILFGPLSDRFGRKPIFLTGLFLDVVFGFITAVAPNYEVFAVTRLLVGLVNGGMSLVAFVLTQEFVGKSYWALTGSLTNLVFAVGIVAFSVIGYYIRNWRTLAAVANCPGVLFFLLFIPIPESPRWLYSHGKTEEAEEVLQYIAQRNGNEKIFVQLKPCAGTSKTGQSAHGVMDLVKYPKLRWRTAILMYVWYVCSLVYYGLTLNAGDLKGNRYLNIALYGLVEVPAFPLCLYFIDKSWSGRRKTMTAFLLFAGLACISTMFLPRHLGFDMGFLLNVTSLALCGKLAVSAAFNIVYVFTAELYPTVIRNAGLGICSMSCRVGGILAPFVPALKSLNPSMPFIVFGIAGMSAGFLGLLLPETLNKPIAESIEDLHTPTYQKLEDKRKKGVGPQNVTQS</sequence>
<evidence type="ECO:0000313" key="7">
    <source>
        <dbReference type="EMBL" id="GCC33580.1"/>
    </source>
</evidence>
<dbReference type="Pfam" id="PF00083">
    <property type="entry name" value="Sugar_tr"/>
    <property type="match status" value="1"/>
</dbReference>
<dbReference type="OMA" id="YVVATFC"/>
<feature type="transmembrane region" description="Helical" evidence="5">
    <location>
        <begin position="323"/>
        <end position="344"/>
    </location>
</feature>
<feature type="transmembrane region" description="Helical" evidence="5">
    <location>
        <begin position="419"/>
        <end position="438"/>
    </location>
</feature>
<feature type="transmembrane region" description="Helical" evidence="5">
    <location>
        <begin position="450"/>
        <end position="467"/>
    </location>
</feature>
<dbReference type="PANTHER" id="PTHR24064">
    <property type="entry name" value="SOLUTE CARRIER FAMILY 22 MEMBER"/>
    <property type="match status" value="1"/>
</dbReference>
<feature type="transmembrane region" description="Helical" evidence="5">
    <location>
        <begin position="29"/>
        <end position="50"/>
    </location>
</feature>